<comment type="caution">
    <text evidence="4">The sequence shown here is derived from an EMBL/GenBank/DDBJ whole genome shotgun (WGS) entry which is preliminary data.</text>
</comment>
<sequence>MTLRLACLQAPATDHPDGSPDPAADRRANLAALDAAAAKAAAQGAQLLVTPEMYLTGYNIGAETVAELAESRFGESGQAVARIAAQHGIAILYGYPEVDGDGVVRNAVQLVDAEGLPLANYRKTHLFGDVDRAAFAPGDELVVQADLAGVRVGLLICYDVEFPETVRAHADAGTQLLLVPTALMRPYEYVPRQMVPARAIESQLFVAYVNRVGVERDFVYAGESRVVSPDGRELAVGSDHEELLIADVDLADLAASRELNTYLQDRRTDLYGAKL</sequence>
<dbReference type="SUPFAM" id="SSF56317">
    <property type="entry name" value="Carbon-nitrogen hydrolase"/>
    <property type="match status" value="1"/>
</dbReference>
<feature type="domain" description="CN hydrolase" evidence="3">
    <location>
        <begin position="3"/>
        <end position="250"/>
    </location>
</feature>
<dbReference type="InterPro" id="IPR050345">
    <property type="entry name" value="Aliph_Amidase/BUP"/>
</dbReference>
<evidence type="ECO:0000313" key="4">
    <source>
        <dbReference type="EMBL" id="GAA1979410.1"/>
    </source>
</evidence>
<comment type="similarity">
    <text evidence="1">Belongs to the carbon-nitrogen hydrolase superfamily. NIT1/NIT2 family.</text>
</comment>
<dbReference type="PROSITE" id="PS01227">
    <property type="entry name" value="UPF0012"/>
    <property type="match status" value="1"/>
</dbReference>
<protein>
    <submittedName>
        <fullName evidence="4">Carbon-nitrogen hydrolase family protein</fullName>
    </submittedName>
</protein>
<dbReference type="GO" id="GO:0016787">
    <property type="term" value="F:hydrolase activity"/>
    <property type="evidence" value="ECO:0007669"/>
    <property type="project" value="UniProtKB-KW"/>
</dbReference>
<organism evidence="4 5">
    <name type="scientific">Catenulispora subtropica</name>
    <dbReference type="NCBI Taxonomy" id="450798"/>
    <lineage>
        <taxon>Bacteria</taxon>
        <taxon>Bacillati</taxon>
        <taxon>Actinomycetota</taxon>
        <taxon>Actinomycetes</taxon>
        <taxon>Catenulisporales</taxon>
        <taxon>Catenulisporaceae</taxon>
        <taxon>Catenulispora</taxon>
    </lineage>
</organism>
<accession>A0ABN2S2S5</accession>
<dbReference type="InterPro" id="IPR044083">
    <property type="entry name" value="RamA-like"/>
</dbReference>
<evidence type="ECO:0000313" key="5">
    <source>
        <dbReference type="Proteomes" id="UP001499854"/>
    </source>
</evidence>
<dbReference type="InterPro" id="IPR001110">
    <property type="entry name" value="UPF0012_CS"/>
</dbReference>
<keyword evidence="5" id="KW-1185">Reference proteome</keyword>
<dbReference type="CDD" id="cd07576">
    <property type="entry name" value="R-amidase_like"/>
    <property type="match status" value="1"/>
</dbReference>
<dbReference type="Gene3D" id="3.60.110.10">
    <property type="entry name" value="Carbon-nitrogen hydrolase"/>
    <property type="match status" value="1"/>
</dbReference>
<evidence type="ECO:0000256" key="2">
    <source>
        <dbReference type="ARBA" id="ARBA00022801"/>
    </source>
</evidence>
<proteinExistence type="inferred from homology"/>
<reference evidence="4 5" key="1">
    <citation type="journal article" date="2019" name="Int. J. Syst. Evol. Microbiol.">
        <title>The Global Catalogue of Microorganisms (GCM) 10K type strain sequencing project: providing services to taxonomists for standard genome sequencing and annotation.</title>
        <authorList>
            <consortium name="The Broad Institute Genomics Platform"/>
            <consortium name="The Broad Institute Genome Sequencing Center for Infectious Disease"/>
            <person name="Wu L."/>
            <person name="Ma J."/>
        </authorList>
    </citation>
    <scope>NUCLEOTIDE SEQUENCE [LARGE SCALE GENOMIC DNA]</scope>
    <source>
        <strain evidence="4 5">JCM 16013</strain>
    </source>
</reference>
<evidence type="ECO:0000259" key="3">
    <source>
        <dbReference type="PROSITE" id="PS50263"/>
    </source>
</evidence>
<dbReference type="RefSeq" id="WP_344659107.1">
    <property type="nucleotide sequence ID" value="NZ_BAAAQM010000026.1"/>
</dbReference>
<gene>
    <name evidence="4" type="ORF">GCM10009838_45480</name>
</gene>
<dbReference type="PROSITE" id="PS50263">
    <property type="entry name" value="CN_HYDROLASE"/>
    <property type="match status" value="1"/>
</dbReference>
<dbReference type="Pfam" id="PF00795">
    <property type="entry name" value="CN_hydrolase"/>
    <property type="match status" value="1"/>
</dbReference>
<dbReference type="PANTHER" id="PTHR43674:SF2">
    <property type="entry name" value="BETA-UREIDOPROPIONASE"/>
    <property type="match status" value="1"/>
</dbReference>
<keyword evidence="2 4" id="KW-0378">Hydrolase</keyword>
<dbReference type="Proteomes" id="UP001499854">
    <property type="component" value="Unassembled WGS sequence"/>
</dbReference>
<dbReference type="PANTHER" id="PTHR43674">
    <property type="entry name" value="NITRILASE C965.09-RELATED"/>
    <property type="match status" value="1"/>
</dbReference>
<name>A0ABN2S2S5_9ACTN</name>
<evidence type="ECO:0000256" key="1">
    <source>
        <dbReference type="ARBA" id="ARBA00010613"/>
    </source>
</evidence>
<dbReference type="InterPro" id="IPR036526">
    <property type="entry name" value="C-N_Hydrolase_sf"/>
</dbReference>
<dbReference type="InterPro" id="IPR003010">
    <property type="entry name" value="C-N_Hydrolase"/>
</dbReference>
<dbReference type="EMBL" id="BAAAQM010000026">
    <property type="protein sequence ID" value="GAA1979410.1"/>
    <property type="molecule type" value="Genomic_DNA"/>
</dbReference>